<dbReference type="SUPFAM" id="SSF51197">
    <property type="entry name" value="Clavaminate synthase-like"/>
    <property type="match status" value="1"/>
</dbReference>
<dbReference type="InterPro" id="IPR044861">
    <property type="entry name" value="IPNS-like_FE2OG_OXY"/>
</dbReference>
<dbReference type="InterPro" id="IPR027443">
    <property type="entry name" value="IPNS-like_sf"/>
</dbReference>
<dbReference type="Pfam" id="PF03171">
    <property type="entry name" value="2OG-FeII_Oxy"/>
    <property type="match status" value="1"/>
</dbReference>
<feature type="domain" description="Fe2OG dioxygenase" evidence="4">
    <location>
        <begin position="123"/>
        <end position="223"/>
    </location>
</feature>
<dbReference type="InterPro" id="IPR005123">
    <property type="entry name" value="Oxoglu/Fe-dep_dioxygenase_dom"/>
</dbReference>
<evidence type="ECO:0000256" key="2">
    <source>
        <dbReference type="ARBA" id="ARBA00023004"/>
    </source>
</evidence>
<name>A0AAV6XWS4_9LAMI</name>
<evidence type="ECO:0000313" key="5">
    <source>
        <dbReference type="EMBL" id="KAG8386949.1"/>
    </source>
</evidence>
<proteinExistence type="inferred from homology"/>
<accession>A0AAV6XWS4</accession>
<evidence type="ECO:0000259" key="4">
    <source>
        <dbReference type="PROSITE" id="PS51471"/>
    </source>
</evidence>
<gene>
    <name evidence="5" type="ORF">BUALT_Bualt03G0201900</name>
</gene>
<evidence type="ECO:0000313" key="6">
    <source>
        <dbReference type="Proteomes" id="UP000826271"/>
    </source>
</evidence>
<dbReference type="GO" id="GO:0016491">
    <property type="term" value="F:oxidoreductase activity"/>
    <property type="evidence" value="ECO:0007669"/>
    <property type="project" value="UniProtKB-KW"/>
</dbReference>
<dbReference type="InterPro" id="IPR050295">
    <property type="entry name" value="Plant_2OG-oxidoreductases"/>
</dbReference>
<reference evidence="5" key="1">
    <citation type="submission" date="2019-10" db="EMBL/GenBank/DDBJ databases">
        <authorList>
            <person name="Zhang R."/>
            <person name="Pan Y."/>
            <person name="Wang J."/>
            <person name="Ma R."/>
            <person name="Yu S."/>
        </authorList>
    </citation>
    <scope>NUCLEOTIDE SEQUENCE</scope>
    <source>
        <strain evidence="5">LA-IB0</strain>
        <tissue evidence="5">Leaf</tissue>
    </source>
</reference>
<protein>
    <recommendedName>
        <fullName evidence="4">Fe2OG dioxygenase domain-containing protein</fullName>
    </recommendedName>
</protein>
<evidence type="ECO:0000256" key="3">
    <source>
        <dbReference type="RuleBase" id="RU003682"/>
    </source>
</evidence>
<keyword evidence="2 3" id="KW-0408">Iron</keyword>
<dbReference type="PROSITE" id="PS51471">
    <property type="entry name" value="FE2OG_OXY"/>
    <property type="match status" value="1"/>
</dbReference>
<keyword evidence="3" id="KW-0560">Oxidoreductase</keyword>
<keyword evidence="1 3" id="KW-0479">Metal-binding</keyword>
<dbReference type="PANTHER" id="PTHR47991">
    <property type="entry name" value="OXOGLUTARATE/IRON-DEPENDENT DIOXYGENASE"/>
    <property type="match status" value="1"/>
</dbReference>
<evidence type="ECO:0000256" key="1">
    <source>
        <dbReference type="ARBA" id="ARBA00022723"/>
    </source>
</evidence>
<keyword evidence="6" id="KW-1185">Reference proteome</keyword>
<organism evidence="5 6">
    <name type="scientific">Buddleja alternifolia</name>
    <dbReference type="NCBI Taxonomy" id="168488"/>
    <lineage>
        <taxon>Eukaryota</taxon>
        <taxon>Viridiplantae</taxon>
        <taxon>Streptophyta</taxon>
        <taxon>Embryophyta</taxon>
        <taxon>Tracheophyta</taxon>
        <taxon>Spermatophyta</taxon>
        <taxon>Magnoliopsida</taxon>
        <taxon>eudicotyledons</taxon>
        <taxon>Gunneridae</taxon>
        <taxon>Pentapetalae</taxon>
        <taxon>asterids</taxon>
        <taxon>lamiids</taxon>
        <taxon>Lamiales</taxon>
        <taxon>Scrophulariaceae</taxon>
        <taxon>Buddlejeae</taxon>
        <taxon>Buddleja</taxon>
    </lineage>
</organism>
<comment type="similarity">
    <text evidence="3">Belongs to the iron/ascorbate-dependent oxidoreductase family.</text>
</comment>
<dbReference type="EMBL" id="WHWC01000003">
    <property type="protein sequence ID" value="KAG8386949.1"/>
    <property type="molecule type" value="Genomic_DNA"/>
</dbReference>
<dbReference type="Gene3D" id="2.60.120.330">
    <property type="entry name" value="B-lactam Antibiotic, Isopenicillin N Synthase, Chain"/>
    <property type="match status" value="2"/>
</dbReference>
<dbReference type="Proteomes" id="UP000826271">
    <property type="component" value="Unassembled WGS sequence"/>
</dbReference>
<sequence>MALNASYPPETSMYISLCDENNDETQKGMSSVIDFKHLIDTAPDMMKLPPEFVLPLSANPFSVSYAEIPVIDLSRLAESSESRISTVKAISSACELWGFFRIGSAISEGLGLDNGYIKKSFGKGFQILAANYYPPCPEPEKTLGLAAHSDHGALTILMQNCVNGLQVKHNDQWVAVDHVPGTFVVNIGDYLEILSNGKYKSVEHRATVNAQKTTISVAVGHGPELSTVIGPATQLVHPTKEIQYQPTVYKDYIRLQQTTTIRGKTALQAIRTSK</sequence>
<dbReference type="AlphaFoldDB" id="A0AAV6XWS4"/>
<comment type="caution">
    <text evidence="5">The sequence shown here is derived from an EMBL/GenBank/DDBJ whole genome shotgun (WGS) entry which is preliminary data.</text>
</comment>
<dbReference type="GO" id="GO:0046872">
    <property type="term" value="F:metal ion binding"/>
    <property type="evidence" value="ECO:0007669"/>
    <property type="project" value="UniProtKB-KW"/>
</dbReference>